<evidence type="ECO:0000256" key="1">
    <source>
        <dbReference type="ARBA" id="ARBA00012493"/>
    </source>
</evidence>
<dbReference type="AlphaFoldDB" id="A0A8S4RHY5"/>
<gene>
    <name evidence="9" type="primary">jg13466</name>
    <name evidence="9" type="ORF">PAEG_LOCUS14191</name>
</gene>
<evidence type="ECO:0000313" key="9">
    <source>
        <dbReference type="EMBL" id="CAH2236856.1"/>
    </source>
</evidence>
<dbReference type="InterPro" id="IPR041373">
    <property type="entry name" value="RT_RNaseH"/>
</dbReference>
<keyword evidence="4" id="KW-0540">Nuclease</keyword>
<dbReference type="CDD" id="cd09274">
    <property type="entry name" value="RNase_HI_RT_Ty3"/>
    <property type="match status" value="1"/>
</dbReference>
<dbReference type="FunFam" id="3.10.20.370:FF:000001">
    <property type="entry name" value="Retrovirus-related Pol polyprotein from transposon 17.6-like protein"/>
    <property type="match status" value="1"/>
</dbReference>
<feature type="domain" description="Reverse transcriptase" evidence="8">
    <location>
        <begin position="1"/>
        <end position="55"/>
    </location>
</feature>
<evidence type="ECO:0000256" key="5">
    <source>
        <dbReference type="ARBA" id="ARBA00022759"/>
    </source>
</evidence>
<keyword evidence="5" id="KW-0255">Endonuclease</keyword>
<dbReference type="GO" id="GO:0003676">
    <property type="term" value="F:nucleic acid binding"/>
    <property type="evidence" value="ECO:0007669"/>
    <property type="project" value="InterPro"/>
</dbReference>
<dbReference type="GO" id="GO:0003964">
    <property type="term" value="F:RNA-directed DNA polymerase activity"/>
    <property type="evidence" value="ECO:0007669"/>
    <property type="project" value="UniProtKB-KW"/>
</dbReference>
<dbReference type="InterPro" id="IPR041588">
    <property type="entry name" value="Integrase_H2C2"/>
</dbReference>
<dbReference type="Pfam" id="PF17917">
    <property type="entry name" value="RT_RNaseH"/>
    <property type="match status" value="1"/>
</dbReference>
<dbReference type="FunFam" id="3.30.70.270:FF:000020">
    <property type="entry name" value="Transposon Tf2-6 polyprotein-like Protein"/>
    <property type="match status" value="1"/>
</dbReference>
<keyword evidence="6" id="KW-0378">Hydrolase</keyword>
<dbReference type="Pfam" id="PF17921">
    <property type="entry name" value="Integrase_H2C2"/>
    <property type="match status" value="1"/>
</dbReference>
<protein>
    <recommendedName>
        <fullName evidence="1">RNA-directed DNA polymerase</fullName>
        <ecNumber evidence="1">2.7.7.49</ecNumber>
    </recommendedName>
</protein>
<dbReference type="SUPFAM" id="SSF56672">
    <property type="entry name" value="DNA/RNA polymerases"/>
    <property type="match status" value="1"/>
</dbReference>
<dbReference type="GO" id="GO:0004519">
    <property type="term" value="F:endonuclease activity"/>
    <property type="evidence" value="ECO:0007669"/>
    <property type="project" value="UniProtKB-KW"/>
</dbReference>
<accession>A0A8S4RHY5</accession>
<dbReference type="InterPro" id="IPR043128">
    <property type="entry name" value="Rev_trsase/Diguanyl_cyclase"/>
</dbReference>
<dbReference type="InterPro" id="IPR050951">
    <property type="entry name" value="Retrovirus_Pol_polyprotein"/>
</dbReference>
<dbReference type="Gene3D" id="1.10.340.70">
    <property type="match status" value="1"/>
</dbReference>
<proteinExistence type="predicted"/>
<organism evidence="9 10">
    <name type="scientific">Pararge aegeria aegeria</name>
    <dbReference type="NCBI Taxonomy" id="348720"/>
    <lineage>
        <taxon>Eukaryota</taxon>
        <taxon>Metazoa</taxon>
        <taxon>Ecdysozoa</taxon>
        <taxon>Arthropoda</taxon>
        <taxon>Hexapoda</taxon>
        <taxon>Insecta</taxon>
        <taxon>Pterygota</taxon>
        <taxon>Neoptera</taxon>
        <taxon>Endopterygota</taxon>
        <taxon>Lepidoptera</taxon>
        <taxon>Glossata</taxon>
        <taxon>Ditrysia</taxon>
        <taxon>Papilionoidea</taxon>
        <taxon>Nymphalidae</taxon>
        <taxon>Satyrinae</taxon>
        <taxon>Satyrini</taxon>
        <taxon>Parargina</taxon>
        <taxon>Pararge</taxon>
    </lineage>
</organism>
<dbReference type="Proteomes" id="UP000838756">
    <property type="component" value="Unassembled WGS sequence"/>
</dbReference>
<dbReference type="PANTHER" id="PTHR37984:SF5">
    <property type="entry name" value="PROTEIN NYNRIN-LIKE"/>
    <property type="match status" value="1"/>
</dbReference>
<dbReference type="PROSITE" id="PS50878">
    <property type="entry name" value="RT_POL"/>
    <property type="match status" value="1"/>
</dbReference>
<evidence type="ECO:0000256" key="4">
    <source>
        <dbReference type="ARBA" id="ARBA00022722"/>
    </source>
</evidence>
<sequence length="481" mass="54935">MLAYLDDIIIMSPTFESHLGDLTKVFDQLRKYNLTVNIIKCRFCCPTVKYLGHLITKEGLTMDPSKTSAIVNMPIPSNLKHLTSFLQTCSWYRRFIAGFAKIAEPLTRLTKKNAQWVWGIEQQVAYDKLKKLLTSAPILRQADETKPYLIKTDASSYAIGAVLLQGEGEDERPVEYASRLLSPAERNYNTTEREALAVVWAVSKFRGYIESLPVTVVTDHQALRWLMNLKSPTGRLARWALQLQSYNLTIKYSPGKTNVVADTLSRPSCTKENEKDCGICVVTIDMPKKDPAKIREEQIKDENIQRIIKSLEDEVNFENARYWSEKGYIMNNGLLYRNSPSVDTEDAQLVVPQHEWMNVVSIYHDDPLAGHGGSEKTYNRISKRYFWSGMRKYIEGYVKNCVPCQRYKPANWKPAGLLQTTTMNQRFEVLAFDLFGPLPPSKKNNTLILVVEDIASRWVELFALEAATAKNCAATRFLEEF</sequence>
<keyword evidence="10" id="KW-1185">Reference proteome</keyword>
<evidence type="ECO:0000259" key="8">
    <source>
        <dbReference type="PROSITE" id="PS50878"/>
    </source>
</evidence>
<dbReference type="Gene3D" id="3.30.70.270">
    <property type="match status" value="2"/>
</dbReference>
<name>A0A8S4RHY5_9NEOP</name>
<keyword evidence="3" id="KW-0548">Nucleotidyltransferase</keyword>
<evidence type="ECO:0000256" key="3">
    <source>
        <dbReference type="ARBA" id="ARBA00022695"/>
    </source>
</evidence>
<dbReference type="InterPro" id="IPR036397">
    <property type="entry name" value="RNaseH_sf"/>
</dbReference>
<dbReference type="EMBL" id="CAKXAJ010025229">
    <property type="protein sequence ID" value="CAH2236856.1"/>
    <property type="molecule type" value="Genomic_DNA"/>
</dbReference>
<evidence type="ECO:0000256" key="2">
    <source>
        <dbReference type="ARBA" id="ARBA00022679"/>
    </source>
</evidence>
<dbReference type="Pfam" id="PF00078">
    <property type="entry name" value="RVT_1"/>
    <property type="match status" value="1"/>
</dbReference>
<dbReference type="InterPro" id="IPR043502">
    <property type="entry name" value="DNA/RNA_pol_sf"/>
</dbReference>
<reference evidence="9" key="1">
    <citation type="submission" date="2022-03" db="EMBL/GenBank/DDBJ databases">
        <authorList>
            <person name="Lindestad O."/>
        </authorList>
    </citation>
    <scope>NUCLEOTIDE SEQUENCE</scope>
</reference>
<dbReference type="GO" id="GO:0016787">
    <property type="term" value="F:hydrolase activity"/>
    <property type="evidence" value="ECO:0007669"/>
    <property type="project" value="UniProtKB-KW"/>
</dbReference>
<evidence type="ECO:0000256" key="7">
    <source>
        <dbReference type="ARBA" id="ARBA00022918"/>
    </source>
</evidence>
<dbReference type="InterPro" id="IPR000477">
    <property type="entry name" value="RT_dom"/>
</dbReference>
<dbReference type="EC" id="2.7.7.49" evidence="1"/>
<dbReference type="OrthoDB" id="425619at2759"/>
<keyword evidence="2" id="KW-0808">Transferase</keyword>
<comment type="caution">
    <text evidence="9">The sequence shown here is derived from an EMBL/GenBank/DDBJ whole genome shotgun (WGS) entry which is preliminary data.</text>
</comment>
<dbReference type="Gene3D" id="3.30.420.10">
    <property type="entry name" value="Ribonuclease H-like superfamily/Ribonuclease H"/>
    <property type="match status" value="1"/>
</dbReference>
<dbReference type="FunFam" id="1.10.340.70:FF:000001">
    <property type="entry name" value="Retrovirus-related Pol polyprotein from transposon gypsy-like Protein"/>
    <property type="match status" value="1"/>
</dbReference>
<evidence type="ECO:0000313" key="10">
    <source>
        <dbReference type="Proteomes" id="UP000838756"/>
    </source>
</evidence>
<dbReference type="PANTHER" id="PTHR37984">
    <property type="entry name" value="PROTEIN CBG26694"/>
    <property type="match status" value="1"/>
</dbReference>
<keyword evidence="7" id="KW-0695">RNA-directed DNA polymerase</keyword>
<evidence type="ECO:0000256" key="6">
    <source>
        <dbReference type="ARBA" id="ARBA00022801"/>
    </source>
</evidence>